<accession>A0A931CS48</accession>
<dbReference type="EMBL" id="JADNYM010000005">
    <property type="protein sequence ID" value="MBG0738698.1"/>
    <property type="molecule type" value="Genomic_DNA"/>
</dbReference>
<dbReference type="AlphaFoldDB" id="A0A931CS48"/>
<name>A0A931CS48_9MICC</name>
<protein>
    <submittedName>
        <fullName evidence="1">Uncharacterized protein</fullName>
    </submittedName>
</protein>
<reference evidence="1 2" key="1">
    <citation type="submission" date="2020-11" db="EMBL/GenBank/DDBJ databases">
        <title>Arthrobacter antarcticus sp. nov., isolated from Antarctic Soil.</title>
        <authorList>
            <person name="Li J."/>
        </authorList>
    </citation>
    <scope>NUCLEOTIDE SEQUENCE [LARGE SCALE GENOMIC DNA]</scope>
    <source>
        <strain evidence="1 2">Z1-20</strain>
    </source>
</reference>
<comment type="caution">
    <text evidence="1">The sequence shown here is derived from an EMBL/GenBank/DDBJ whole genome shotgun (WGS) entry which is preliminary data.</text>
</comment>
<evidence type="ECO:0000313" key="2">
    <source>
        <dbReference type="Proteomes" id="UP000655366"/>
    </source>
</evidence>
<proteinExistence type="predicted"/>
<sequence length="399" mass="44247">MTFVRTAAHITSVHLTSQITDSECHDILQRHADGLVGASETRRLIAESLHRSGIAGAVSKEKTVLGLQLMHDLATEMDELLFQKVMQNEPGGFDLDLGLDASVSGWARQLLRASRLSILRNIQTRTTSKLTLVDPSPMRQWQDSGWVAGPYAAFHNATSVDRNDPIHISQTMEDAADWLRSKTRHLRDSSKLAAQAATIMHGYSVPALVRPQILERKRLKTMVDAEPGLAHRSIAAMRALIEGEPYEVIDEGLMALWDDYSFDQIDALTRAAPRVAGVLVDSVLADRARPSRTVLRSFRASVRALGKGRGWARLADETCEAFIALEFEAYSSFDTTGSDYRDERVAGRRIAILKAPAVFTRALAFKGQRLGLNETDMYEQLDRLIRSLTDLEVKVPDAA</sequence>
<evidence type="ECO:0000313" key="1">
    <source>
        <dbReference type="EMBL" id="MBG0738698.1"/>
    </source>
</evidence>
<organism evidence="1 2">
    <name type="scientific">Arthrobacter terrae</name>
    <dbReference type="NCBI Taxonomy" id="2935737"/>
    <lineage>
        <taxon>Bacteria</taxon>
        <taxon>Bacillati</taxon>
        <taxon>Actinomycetota</taxon>
        <taxon>Actinomycetes</taxon>
        <taxon>Micrococcales</taxon>
        <taxon>Micrococcaceae</taxon>
        <taxon>Arthrobacter</taxon>
    </lineage>
</organism>
<dbReference type="Proteomes" id="UP000655366">
    <property type="component" value="Unassembled WGS sequence"/>
</dbReference>
<keyword evidence="2" id="KW-1185">Reference proteome</keyword>
<gene>
    <name evidence="1" type="ORF">IV500_04585</name>
</gene>